<accession>A0A5C4U5V8</accession>
<name>A0A5C4U5V8_9CORY</name>
<evidence type="ECO:0000256" key="2">
    <source>
        <dbReference type="ARBA" id="ARBA00022692"/>
    </source>
</evidence>
<dbReference type="InterPro" id="IPR008217">
    <property type="entry name" value="Ccc1_fam"/>
</dbReference>
<feature type="transmembrane region" description="Helical" evidence="5">
    <location>
        <begin position="151"/>
        <end position="172"/>
    </location>
</feature>
<keyword evidence="2 5" id="KW-0812">Transmembrane</keyword>
<dbReference type="GO" id="GO:0030026">
    <property type="term" value="P:intracellular manganese ion homeostasis"/>
    <property type="evidence" value="ECO:0007669"/>
    <property type="project" value="InterPro"/>
</dbReference>
<comment type="caution">
    <text evidence="6">The sequence shown here is derived from an EMBL/GenBank/DDBJ whole genome shotgun (WGS) entry which is preliminary data.</text>
</comment>
<organism evidence="6 7">
    <name type="scientific">Corynebacterium tapiri</name>
    <dbReference type="NCBI Taxonomy" id="1448266"/>
    <lineage>
        <taxon>Bacteria</taxon>
        <taxon>Bacillati</taxon>
        <taxon>Actinomycetota</taxon>
        <taxon>Actinomycetes</taxon>
        <taxon>Mycobacteriales</taxon>
        <taxon>Corynebacteriaceae</taxon>
        <taxon>Corynebacterium</taxon>
    </lineage>
</organism>
<evidence type="ECO:0000313" key="6">
    <source>
        <dbReference type="EMBL" id="TNL98723.1"/>
    </source>
</evidence>
<dbReference type="CDD" id="cd02432">
    <property type="entry name" value="Nodulin-21_like_1"/>
    <property type="match status" value="1"/>
</dbReference>
<dbReference type="PANTHER" id="PTHR31851">
    <property type="entry name" value="FE(2+)/MN(2+) TRANSPORTER PCL1"/>
    <property type="match status" value="1"/>
</dbReference>
<dbReference type="GO" id="GO:0012505">
    <property type="term" value="C:endomembrane system"/>
    <property type="evidence" value="ECO:0007669"/>
    <property type="project" value="UniProtKB-SubCell"/>
</dbReference>
<gene>
    <name evidence="6" type="ORF">FHE74_03625</name>
</gene>
<sequence>MTSSHSGIEPHSGSVTSATNTLRAGVLGANDGIVSVAALLIGVLGAGASDSALMTAGIAATVGGAVSMALGEYVSVSSQRDTERVLIDKERRELVEDPDGEHEELTQILAGYGMSEQTARTAASEITQGDALGAHLRLELGIDQEELTSPIAAAASSAIAFVLGAIVPLAAALLAPSAVAAVVVALVTLLALGLTGYISARLSDAPRGRAIARLVIGGALGLAVTYGIGALFAVQA</sequence>
<proteinExistence type="predicted"/>
<dbReference type="GO" id="GO:0005384">
    <property type="term" value="F:manganese ion transmembrane transporter activity"/>
    <property type="evidence" value="ECO:0007669"/>
    <property type="project" value="InterPro"/>
</dbReference>
<keyword evidence="3 5" id="KW-1133">Transmembrane helix</keyword>
<feature type="transmembrane region" description="Helical" evidence="5">
    <location>
        <begin position="178"/>
        <end position="198"/>
    </location>
</feature>
<comment type="subcellular location">
    <subcellularLocation>
        <location evidence="1">Endomembrane system</location>
        <topology evidence="1">Multi-pass membrane protein</topology>
    </subcellularLocation>
</comment>
<dbReference type="RefSeq" id="WP_139465151.1">
    <property type="nucleotide sequence ID" value="NZ_VDHJ01000004.1"/>
</dbReference>
<evidence type="ECO:0000256" key="5">
    <source>
        <dbReference type="SAM" id="Phobius"/>
    </source>
</evidence>
<evidence type="ECO:0000256" key="1">
    <source>
        <dbReference type="ARBA" id="ARBA00004127"/>
    </source>
</evidence>
<protein>
    <submittedName>
        <fullName evidence="6">VIT family protein</fullName>
    </submittedName>
</protein>
<dbReference type="OrthoDB" id="188924at2"/>
<keyword evidence="4 5" id="KW-0472">Membrane</keyword>
<dbReference type="Proteomes" id="UP000312032">
    <property type="component" value="Unassembled WGS sequence"/>
</dbReference>
<keyword evidence="7" id="KW-1185">Reference proteome</keyword>
<dbReference type="Pfam" id="PF01988">
    <property type="entry name" value="VIT1"/>
    <property type="match status" value="1"/>
</dbReference>
<feature type="transmembrane region" description="Helical" evidence="5">
    <location>
        <begin position="52"/>
        <end position="74"/>
    </location>
</feature>
<reference evidence="6 7" key="1">
    <citation type="submission" date="2019-06" db="EMBL/GenBank/DDBJ databases">
        <authorList>
            <person name="Li J."/>
        </authorList>
    </citation>
    <scope>NUCLEOTIDE SEQUENCE [LARGE SCALE GENOMIC DNA]</scope>
    <source>
        <strain evidence="6 7">LMG 28165</strain>
    </source>
</reference>
<evidence type="ECO:0000313" key="7">
    <source>
        <dbReference type="Proteomes" id="UP000312032"/>
    </source>
</evidence>
<dbReference type="EMBL" id="VDHJ01000004">
    <property type="protein sequence ID" value="TNL98723.1"/>
    <property type="molecule type" value="Genomic_DNA"/>
</dbReference>
<evidence type="ECO:0000256" key="4">
    <source>
        <dbReference type="ARBA" id="ARBA00023136"/>
    </source>
</evidence>
<feature type="transmembrane region" description="Helical" evidence="5">
    <location>
        <begin position="210"/>
        <end position="234"/>
    </location>
</feature>
<dbReference type="AlphaFoldDB" id="A0A5C4U5V8"/>
<feature type="transmembrane region" description="Helical" evidence="5">
    <location>
        <begin position="21"/>
        <end position="46"/>
    </location>
</feature>
<evidence type="ECO:0000256" key="3">
    <source>
        <dbReference type="ARBA" id="ARBA00022989"/>
    </source>
</evidence>